<dbReference type="RefSeq" id="WP_344745350.1">
    <property type="nucleotide sequence ID" value="NZ_BAAAWW010000064.1"/>
</dbReference>
<gene>
    <name evidence="1" type="ORF">ACFFRH_10480</name>
</gene>
<keyword evidence="2" id="KW-1185">Reference proteome</keyword>
<evidence type="ECO:0000313" key="1">
    <source>
        <dbReference type="EMBL" id="MFB9675914.1"/>
    </source>
</evidence>
<organism evidence="1 2">
    <name type="scientific">Streptosporangium vulgare</name>
    <dbReference type="NCBI Taxonomy" id="46190"/>
    <lineage>
        <taxon>Bacteria</taxon>
        <taxon>Bacillati</taxon>
        <taxon>Actinomycetota</taxon>
        <taxon>Actinomycetes</taxon>
        <taxon>Streptosporangiales</taxon>
        <taxon>Streptosporangiaceae</taxon>
        <taxon>Streptosporangium</taxon>
    </lineage>
</organism>
<sequence>MSTATHDKISIELPEVFDPRWNRIPGITVDGHRVTLDPEEYFFKFTNHTWLVIPWQQVRRNMLDAHETPDTSLEQLALDYIRANATPTSDATTVLQIGWEVYRYVFRAEHLADLGMPEITEKHLMMLRQAGTFMALNKVELTGEISNIGPAWFFNSTTRAVFDLTDAEGDLLDEVYHGGWFNETRRLELVRAHTALGGRLVHGCQSVPNQTGGAVVPYGAPLEKFRSELATMKDSWIASVEACRIPTTDR</sequence>
<reference evidence="1 2" key="1">
    <citation type="submission" date="2024-09" db="EMBL/GenBank/DDBJ databases">
        <authorList>
            <person name="Sun Q."/>
            <person name="Mori K."/>
        </authorList>
    </citation>
    <scope>NUCLEOTIDE SEQUENCE [LARGE SCALE GENOMIC DNA]</scope>
    <source>
        <strain evidence="1 2">JCM 3028</strain>
    </source>
</reference>
<dbReference type="EMBL" id="JBHMBS010000004">
    <property type="protein sequence ID" value="MFB9675914.1"/>
    <property type="molecule type" value="Genomic_DNA"/>
</dbReference>
<name>A0ABV5TA07_9ACTN</name>
<protein>
    <submittedName>
        <fullName evidence="1">Uncharacterized protein</fullName>
    </submittedName>
</protein>
<dbReference type="Proteomes" id="UP001589610">
    <property type="component" value="Unassembled WGS sequence"/>
</dbReference>
<accession>A0ABV5TA07</accession>
<proteinExistence type="predicted"/>
<comment type="caution">
    <text evidence="1">The sequence shown here is derived from an EMBL/GenBank/DDBJ whole genome shotgun (WGS) entry which is preliminary data.</text>
</comment>
<evidence type="ECO:0000313" key="2">
    <source>
        <dbReference type="Proteomes" id="UP001589610"/>
    </source>
</evidence>